<name>A0ABR2KTQ2_9EUKA</name>
<keyword evidence="2" id="KW-1185">Reference proteome</keyword>
<dbReference type="EMBL" id="JAPFFF010000003">
    <property type="protein sequence ID" value="KAK8894494.1"/>
    <property type="molecule type" value="Genomic_DNA"/>
</dbReference>
<evidence type="ECO:0000313" key="2">
    <source>
        <dbReference type="Proteomes" id="UP001470230"/>
    </source>
</evidence>
<gene>
    <name evidence="1" type="ORF">M9Y10_022928</name>
</gene>
<organism evidence="1 2">
    <name type="scientific">Tritrichomonas musculus</name>
    <dbReference type="NCBI Taxonomy" id="1915356"/>
    <lineage>
        <taxon>Eukaryota</taxon>
        <taxon>Metamonada</taxon>
        <taxon>Parabasalia</taxon>
        <taxon>Tritrichomonadida</taxon>
        <taxon>Tritrichomonadidae</taxon>
        <taxon>Tritrichomonas</taxon>
    </lineage>
</organism>
<reference evidence="1 2" key="1">
    <citation type="submission" date="2024-04" db="EMBL/GenBank/DDBJ databases">
        <title>Tritrichomonas musculus Genome.</title>
        <authorList>
            <person name="Alves-Ferreira E."/>
            <person name="Grigg M."/>
            <person name="Lorenzi H."/>
            <person name="Galac M."/>
        </authorList>
    </citation>
    <scope>NUCLEOTIDE SEQUENCE [LARGE SCALE GENOMIC DNA]</scope>
    <source>
        <strain evidence="1 2">EAF2021</strain>
    </source>
</reference>
<evidence type="ECO:0000313" key="1">
    <source>
        <dbReference type="EMBL" id="KAK8894494.1"/>
    </source>
</evidence>
<sequence>MPIIIFSDESTFENIINNGIWRKPGEYPPGSFYPKDQKPLSVMIWGQLAPVGVDQK</sequence>
<protein>
    <submittedName>
        <fullName evidence="1">Uncharacterized protein</fullName>
    </submittedName>
</protein>
<proteinExistence type="predicted"/>
<dbReference type="Proteomes" id="UP001470230">
    <property type="component" value="Unassembled WGS sequence"/>
</dbReference>
<comment type="caution">
    <text evidence="1">The sequence shown here is derived from an EMBL/GenBank/DDBJ whole genome shotgun (WGS) entry which is preliminary data.</text>
</comment>
<accession>A0ABR2KTQ2</accession>